<reference evidence="3 4" key="1">
    <citation type="journal article" date="2019" name="Int. J. Syst. Evol. Microbiol.">
        <title>The Global Catalogue of Microorganisms (GCM) 10K type strain sequencing project: providing services to taxonomists for standard genome sequencing and annotation.</title>
        <authorList>
            <consortium name="The Broad Institute Genomics Platform"/>
            <consortium name="The Broad Institute Genome Sequencing Center for Infectious Disease"/>
            <person name="Wu L."/>
            <person name="Ma J."/>
        </authorList>
    </citation>
    <scope>NUCLEOTIDE SEQUENCE [LARGE SCALE GENOMIC DNA]</scope>
    <source>
        <strain evidence="3 4">GX26</strain>
    </source>
</reference>
<keyword evidence="1" id="KW-0812">Transmembrane</keyword>
<proteinExistence type="predicted"/>
<feature type="transmembrane region" description="Helical" evidence="1">
    <location>
        <begin position="62"/>
        <end position="87"/>
    </location>
</feature>
<feature type="transmembrane region" description="Helical" evidence="1">
    <location>
        <begin position="93"/>
        <end position="112"/>
    </location>
</feature>
<comment type="caution">
    <text evidence="3">The sequence shown here is derived from an EMBL/GenBank/DDBJ whole genome shotgun (WGS) entry which is preliminary data.</text>
</comment>
<evidence type="ECO:0000313" key="3">
    <source>
        <dbReference type="EMBL" id="MFC6954431.1"/>
    </source>
</evidence>
<evidence type="ECO:0000313" key="4">
    <source>
        <dbReference type="Proteomes" id="UP001596395"/>
    </source>
</evidence>
<protein>
    <submittedName>
        <fullName evidence="3">Sulfite exporter TauE/SafE family protein</fullName>
    </submittedName>
</protein>
<dbReference type="Pfam" id="PF13386">
    <property type="entry name" value="DsbD_2"/>
    <property type="match status" value="1"/>
</dbReference>
<feature type="domain" description="Urease accessory protein UreH-like transmembrane" evidence="2">
    <location>
        <begin position="14"/>
        <end position="223"/>
    </location>
</feature>
<feature type="transmembrane region" description="Helical" evidence="1">
    <location>
        <begin position="146"/>
        <end position="169"/>
    </location>
</feature>
<name>A0ABD5VKA7_9EURY</name>
<dbReference type="PANTHER" id="PTHR42208:SF1">
    <property type="entry name" value="HEAVY METAL TRANSPORTER"/>
    <property type="match status" value="1"/>
</dbReference>
<dbReference type="PANTHER" id="PTHR42208">
    <property type="entry name" value="HEAVY METAL TRANSPORTER-RELATED"/>
    <property type="match status" value="1"/>
</dbReference>
<keyword evidence="1" id="KW-0472">Membrane</keyword>
<dbReference type="AlphaFoldDB" id="A0ABD5VKA7"/>
<dbReference type="EMBL" id="JBHSXN010000003">
    <property type="protein sequence ID" value="MFC6954431.1"/>
    <property type="molecule type" value="Genomic_DNA"/>
</dbReference>
<feature type="transmembrane region" description="Helical" evidence="1">
    <location>
        <begin position="214"/>
        <end position="235"/>
    </location>
</feature>
<dbReference type="InterPro" id="IPR039447">
    <property type="entry name" value="UreH-like_TM_dom"/>
</dbReference>
<feature type="transmembrane region" description="Helical" evidence="1">
    <location>
        <begin position="12"/>
        <end position="37"/>
    </location>
</feature>
<feature type="transmembrane region" description="Helical" evidence="1">
    <location>
        <begin position="181"/>
        <end position="202"/>
    </location>
</feature>
<organism evidence="3 4">
    <name type="scientific">Halorubellus litoreus</name>
    <dbReference type="NCBI Taxonomy" id="755308"/>
    <lineage>
        <taxon>Archaea</taxon>
        <taxon>Methanobacteriati</taxon>
        <taxon>Methanobacteriota</taxon>
        <taxon>Stenosarchaea group</taxon>
        <taxon>Halobacteria</taxon>
        <taxon>Halobacteriales</taxon>
        <taxon>Halorubellaceae</taxon>
        <taxon>Halorubellus</taxon>
    </lineage>
</organism>
<evidence type="ECO:0000259" key="2">
    <source>
        <dbReference type="Pfam" id="PF13386"/>
    </source>
</evidence>
<gene>
    <name evidence="3" type="ORF">ACFQGB_16325</name>
</gene>
<evidence type="ECO:0000256" key="1">
    <source>
        <dbReference type="SAM" id="Phobius"/>
    </source>
</evidence>
<keyword evidence="4" id="KW-1185">Reference proteome</keyword>
<dbReference type="Proteomes" id="UP001596395">
    <property type="component" value="Unassembled WGS sequence"/>
</dbReference>
<accession>A0ABD5VKA7</accession>
<dbReference type="RefSeq" id="WP_336351380.1">
    <property type="nucleotide sequence ID" value="NZ_JAZAQL010000003.1"/>
</dbReference>
<keyword evidence="1" id="KW-1133">Transmembrane helix</keyword>
<sequence length="248" mass="25243">MAAPSLPSLELVGFFAFGVLGSVHCLGMCGPVVTLYADRVGDRGDVSWFAVRQQFLFNAGRTVAYAAVGAVLGLLGGFVVAGGVAVVGEAARGFVGVLAGVLVVGVGAWYVLGRQVSGHVPSTGVFQRVVGASAERLDEWVRGPKVAVLGAAHAALPCPILYPAFAYAFATGSPTRGGLALAALGLGTFPLVFAYGAALGSIGASRRQQLHRVLGVLMVALGTMPLLSGLAALGVDVPMHPLHPWVMP</sequence>